<dbReference type="GO" id="GO:1990904">
    <property type="term" value="C:ribonucleoprotein complex"/>
    <property type="evidence" value="ECO:0007669"/>
    <property type="project" value="UniProtKB-KW"/>
</dbReference>
<dbReference type="InterPro" id="IPR038655">
    <property type="entry name" value="Ribosomal_eL27_sf"/>
</dbReference>
<dbReference type="Gene3D" id="2.30.30.770">
    <property type="match status" value="1"/>
</dbReference>
<dbReference type="SUPFAM" id="SSF50104">
    <property type="entry name" value="Translation proteins SH3-like domain"/>
    <property type="match status" value="1"/>
</dbReference>
<dbReference type="CDD" id="cd06090">
    <property type="entry name" value="KOW_RPL27"/>
    <property type="match status" value="1"/>
</dbReference>
<dbReference type="AlphaFoldDB" id="A0AAV7Y9Q8"/>
<organism evidence="4 5">
    <name type="scientific">Anaeramoeba flamelloides</name>
    <dbReference type="NCBI Taxonomy" id="1746091"/>
    <lineage>
        <taxon>Eukaryota</taxon>
        <taxon>Metamonada</taxon>
        <taxon>Anaeramoebidae</taxon>
        <taxon>Anaeramoeba</taxon>
    </lineage>
</organism>
<name>A0AAV7Y9Q8_9EUKA</name>
<protein>
    <submittedName>
        <fullName evidence="4">60S ribosomal protein L27</fullName>
    </submittedName>
</protein>
<dbReference type="Pfam" id="PF01777">
    <property type="entry name" value="Ribosomal_L27e"/>
    <property type="match status" value="1"/>
</dbReference>
<evidence type="ECO:0000256" key="3">
    <source>
        <dbReference type="ARBA" id="ARBA00023274"/>
    </source>
</evidence>
<reference evidence="4" key="1">
    <citation type="submission" date="2022-08" db="EMBL/GenBank/DDBJ databases">
        <title>Novel sulphate-reducing endosymbionts in the free-living metamonad Anaeramoeba.</title>
        <authorList>
            <person name="Jerlstrom-Hultqvist J."/>
            <person name="Cepicka I."/>
            <person name="Gallot-Lavallee L."/>
            <person name="Salas-Leiva D."/>
            <person name="Curtis B.A."/>
            <person name="Zahonova K."/>
            <person name="Pipaliya S."/>
            <person name="Dacks J."/>
            <person name="Roger A.J."/>
        </authorList>
    </citation>
    <scope>NUCLEOTIDE SEQUENCE</scope>
    <source>
        <strain evidence="4">Busselton2</strain>
    </source>
</reference>
<comment type="similarity">
    <text evidence="1">Belongs to the eukaryotic ribosomal protein eL27 family.</text>
</comment>
<dbReference type="EMBL" id="JANTQA010000070">
    <property type="protein sequence ID" value="KAJ3425317.1"/>
    <property type="molecule type" value="Genomic_DNA"/>
</dbReference>
<sequence length="136" mass="15989">MNIYKEKKAVILLRGRFAGRKAVVLQNWDEANPKGYNFPHCLVVGIDHYPKKINRQMKKRQKARRSTVKPFVKVVNQAHLMPTRYNISLNVSKKKANLKLFGDVSTRSEMKKELKKALTKKYLNGKNKWLFTKLRF</sequence>
<proteinExistence type="inferred from homology"/>
<accession>A0AAV7Y9Q8</accession>
<dbReference type="InterPro" id="IPR041991">
    <property type="entry name" value="Ribosomal_eL27_KOW"/>
</dbReference>
<comment type="caution">
    <text evidence="4">The sequence shown here is derived from an EMBL/GenBank/DDBJ whole genome shotgun (WGS) entry which is preliminary data.</text>
</comment>
<dbReference type="InterPro" id="IPR008991">
    <property type="entry name" value="Translation_prot_SH3-like_sf"/>
</dbReference>
<evidence type="ECO:0000313" key="5">
    <source>
        <dbReference type="Proteomes" id="UP001146793"/>
    </source>
</evidence>
<keyword evidence="2 4" id="KW-0689">Ribosomal protein</keyword>
<dbReference type="GO" id="GO:0003735">
    <property type="term" value="F:structural constituent of ribosome"/>
    <property type="evidence" value="ECO:0007669"/>
    <property type="project" value="InterPro"/>
</dbReference>
<dbReference type="InterPro" id="IPR001141">
    <property type="entry name" value="Ribosomal_eL27"/>
</dbReference>
<keyword evidence="3" id="KW-0687">Ribonucleoprotein</keyword>
<dbReference type="GO" id="GO:0005840">
    <property type="term" value="C:ribosome"/>
    <property type="evidence" value="ECO:0007669"/>
    <property type="project" value="UniProtKB-KW"/>
</dbReference>
<evidence type="ECO:0000256" key="1">
    <source>
        <dbReference type="ARBA" id="ARBA00009124"/>
    </source>
</evidence>
<evidence type="ECO:0000256" key="2">
    <source>
        <dbReference type="ARBA" id="ARBA00022980"/>
    </source>
</evidence>
<dbReference type="GO" id="GO:0006412">
    <property type="term" value="P:translation"/>
    <property type="evidence" value="ECO:0007669"/>
    <property type="project" value="InterPro"/>
</dbReference>
<gene>
    <name evidence="4" type="ORF">M0812_27755</name>
</gene>
<evidence type="ECO:0000313" key="4">
    <source>
        <dbReference type="EMBL" id="KAJ3425317.1"/>
    </source>
</evidence>
<dbReference type="Proteomes" id="UP001146793">
    <property type="component" value="Unassembled WGS sequence"/>
</dbReference>
<dbReference type="PANTHER" id="PTHR10497">
    <property type="entry name" value="60S RIBOSOMAL PROTEIN L27"/>
    <property type="match status" value="1"/>
</dbReference>